<sequence length="377" mass="40580">MTRKLKLLALVVPALMLAGCEFGTKVVEQVGPRGTGLAQVAQKRNLPTVAQVPAPPYELTPDMLEGPRARDTYQNVQVLGDISADEFNYTMAALTEWVSPADGTVENGGCNYCHNPENMASDELYTKVVARKMLQMTRAINATWTPHFSNSNYAGKGAGVTCWTCHRGQPVPVANWTESVPTPPTIWGNKNGQNTPARSVAFASLPYDPFSALLQGKNEIRVQGPRTFPTGHEASIQKTEQTYGLMMHMSQGLGVNCTYCHNSQNFANWSHSRVQRVNAWYGIRMVRDVNDNYITALGNTWPANRVGPNGDPRKVNCTTCHRGISKPLGGVPMLKDYPALKGPVAGPVPALPAEAVPIAAAAAATPVAAADTTKPAA</sequence>
<keyword evidence="9" id="KW-0674">Reaction center</keyword>
<accession>A0A7C9KP21</accession>
<dbReference type="AlphaFoldDB" id="A0A7C9KP21"/>
<dbReference type="InterPro" id="IPR023119">
    <property type="entry name" value="Multihaem_cyt_PRC_cyt_su-like"/>
</dbReference>
<feature type="binding site" description="covalent" evidence="10">
    <location>
        <position position="165"/>
    </location>
    <ligand>
        <name>heme</name>
        <dbReference type="ChEBI" id="CHEBI:30413"/>
        <label>2</label>
    </ligand>
</feature>
<dbReference type="InterPro" id="IPR003158">
    <property type="entry name" value="Photosyn_RC_cyt_c-su"/>
</dbReference>
<keyword evidence="13" id="KW-1185">Reference proteome</keyword>
<dbReference type="GO" id="GO:0030077">
    <property type="term" value="C:plasma membrane light-harvesting complex"/>
    <property type="evidence" value="ECO:0007669"/>
    <property type="project" value="InterPro"/>
</dbReference>
<evidence type="ECO:0000256" key="7">
    <source>
        <dbReference type="ARBA" id="ARBA00022982"/>
    </source>
</evidence>
<evidence type="ECO:0000256" key="3">
    <source>
        <dbReference type="ARBA" id="ARBA00022448"/>
    </source>
</evidence>
<feature type="binding site" description="covalent" evidence="10">
    <location>
        <position position="110"/>
    </location>
    <ligand>
        <name>heme</name>
        <dbReference type="ChEBI" id="CHEBI:30413"/>
        <label>1</label>
    </ligand>
</feature>
<dbReference type="GO" id="GO:0005506">
    <property type="term" value="F:iron ion binding"/>
    <property type="evidence" value="ECO:0007669"/>
    <property type="project" value="InterPro"/>
</dbReference>
<dbReference type="PROSITE" id="PS51257">
    <property type="entry name" value="PROKAR_LIPOPROTEIN"/>
    <property type="match status" value="1"/>
</dbReference>
<dbReference type="PIRSF" id="PIRSF000017">
    <property type="entry name" value="RC_cytochrome"/>
    <property type="match status" value="1"/>
</dbReference>
<feature type="binding site" description="axial binding residue" evidence="11">
    <location>
        <position position="147"/>
    </location>
    <ligand>
        <name>heme</name>
        <dbReference type="ChEBI" id="CHEBI:30413"/>
        <label>4</label>
    </ligand>
    <ligandPart>
        <name>Fe</name>
        <dbReference type="ChEBI" id="CHEBI:18248"/>
    </ligandPart>
</feature>
<evidence type="ECO:0000256" key="9">
    <source>
        <dbReference type="PIRNR" id="PIRNR000017"/>
    </source>
</evidence>
<dbReference type="EMBL" id="WIOL01000005">
    <property type="protein sequence ID" value="MQT18184.1"/>
    <property type="molecule type" value="Genomic_DNA"/>
</dbReference>
<keyword evidence="6 9" id="KW-0479">Metal-binding</keyword>
<evidence type="ECO:0000313" key="12">
    <source>
        <dbReference type="EMBL" id="MQT18184.1"/>
    </source>
</evidence>
<evidence type="ECO:0000256" key="11">
    <source>
        <dbReference type="PIRSR" id="PIRSR000017-2"/>
    </source>
</evidence>
<comment type="function">
    <text evidence="1 9">The reaction center of purple bacteria contains a tightly bound cytochrome molecule which re-reduces the photo oxidized primary electron donor.</text>
</comment>
<evidence type="ECO:0000256" key="1">
    <source>
        <dbReference type="ARBA" id="ARBA00003196"/>
    </source>
</evidence>
<evidence type="ECO:0000313" key="13">
    <source>
        <dbReference type="Proteomes" id="UP000481327"/>
    </source>
</evidence>
<feature type="binding site" description="axial binding residue" evidence="11">
    <location>
        <position position="114"/>
    </location>
    <ligand>
        <name>heme</name>
        <dbReference type="ChEBI" id="CHEBI:30413"/>
        <label>1</label>
    </ligand>
    <ligandPart>
        <name>Fe</name>
        <dbReference type="ChEBI" id="CHEBI:18248"/>
    </ligandPart>
</feature>
<feature type="binding site" description="axial binding residue" evidence="11">
    <location>
        <position position="321"/>
    </location>
    <ligand>
        <name>heme</name>
        <dbReference type="ChEBI" id="CHEBI:30413"/>
        <label>4</label>
    </ligand>
    <ligandPart>
        <name>Fe</name>
        <dbReference type="ChEBI" id="CHEBI:18248"/>
    </ligandPart>
</feature>
<dbReference type="GO" id="GO:0020037">
    <property type="term" value="F:heme binding"/>
    <property type="evidence" value="ECO:0007669"/>
    <property type="project" value="InterPro"/>
</dbReference>
<dbReference type="OrthoDB" id="9813732at2"/>
<feature type="binding site" description="axial binding residue" evidence="11">
    <location>
        <position position="133"/>
    </location>
    <ligand>
        <name>heme</name>
        <dbReference type="ChEBI" id="CHEBI:30413"/>
        <label>2</label>
    </ligand>
    <ligandPart>
        <name>Fe</name>
        <dbReference type="ChEBI" id="CHEBI:18248"/>
    </ligandPart>
</feature>
<dbReference type="CDD" id="cd09224">
    <property type="entry name" value="CytoC_RC"/>
    <property type="match status" value="1"/>
</dbReference>
<protein>
    <recommendedName>
        <fullName evidence="2 9">Photosynthetic reaction center cytochrome c subunit</fullName>
    </recommendedName>
</protein>
<evidence type="ECO:0000256" key="8">
    <source>
        <dbReference type="ARBA" id="ARBA00023004"/>
    </source>
</evidence>
<feature type="binding site" description="axial binding residue" evidence="11">
    <location>
        <position position="261"/>
    </location>
    <ligand>
        <name>heme</name>
        <dbReference type="ChEBI" id="CHEBI:30413"/>
        <label>3</label>
    </ligand>
    <ligandPart>
        <name>Fe</name>
        <dbReference type="ChEBI" id="CHEBI:18248"/>
    </ligandPart>
</feature>
<feature type="binding site" description="axial binding residue" evidence="11">
    <location>
        <position position="166"/>
    </location>
    <ligand>
        <name>heme</name>
        <dbReference type="ChEBI" id="CHEBI:30413"/>
        <label>2</label>
    </ligand>
    <ligandPart>
        <name>Fe</name>
        <dbReference type="ChEBI" id="CHEBI:18248"/>
    </ligandPart>
</feature>
<reference evidence="12 13" key="1">
    <citation type="submission" date="2019-09" db="EMBL/GenBank/DDBJ databases">
        <title>Polymorphobacter sp. isolated from a lake in China.</title>
        <authorList>
            <person name="Liu Z."/>
        </authorList>
    </citation>
    <scope>NUCLEOTIDE SEQUENCE [LARGE SCALE GENOMIC DNA]</scope>
    <source>
        <strain evidence="12 13">D40P</strain>
    </source>
</reference>
<gene>
    <name evidence="12" type="ORF">F3168_13050</name>
</gene>
<name>A0A7C9KP21_9SPHN</name>
<evidence type="ECO:0000256" key="4">
    <source>
        <dbReference type="ARBA" id="ARBA00022531"/>
    </source>
</evidence>
<feature type="binding site" description="covalent" evidence="10">
    <location>
        <position position="113"/>
    </location>
    <ligand>
        <name>heme</name>
        <dbReference type="ChEBI" id="CHEBI:30413"/>
        <label>1</label>
    </ligand>
</feature>
<feature type="binding site" description="covalent" evidence="10">
    <location>
        <position position="257"/>
    </location>
    <ligand>
        <name>heme</name>
        <dbReference type="ChEBI" id="CHEBI:30413"/>
        <label>3</label>
    </ligand>
</feature>
<dbReference type="InterPro" id="IPR036280">
    <property type="entry name" value="Multihaem_cyt_sf"/>
</dbReference>
<dbReference type="NCBIfam" id="NF040706">
    <property type="entry name" value="photo_cyt_PufC"/>
    <property type="match status" value="1"/>
</dbReference>
<dbReference type="GO" id="GO:0009055">
    <property type="term" value="F:electron transfer activity"/>
    <property type="evidence" value="ECO:0007669"/>
    <property type="project" value="InterPro"/>
</dbReference>
<keyword evidence="4 9" id="KW-0602">Photosynthesis</keyword>
<evidence type="ECO:0000256" key="6">
    <source>
        <dbReference type="ARBA" id="ARBA00022723"/>
    </source>
</evidence>
<evidence type="ECO:0000256" key="2">
    <source>
        <dbReference type="ARBA" id="ARBA00015978"/>
    </source>
</evidence>
<dbReference type="Pfam" id="PF02276">
    <property type="entry name" value="CytoC_RC"/>
    <property type="match status" value="1"/>
</dbReference>
<feature type="binding site" description="covalent" evidence="10">
    <location>
        <position position="162"/>
    </location>
    <ligand>
        <name>heme</name>
        <dbReference type="ChEBI" id="CHEBI:30413"/>
        <label>2</label>
    </ligand>
</feature>
<dbReference type="SUPFAM" id="SSF48695">
    <property type="entry name" value="Multiheme cytochromes"/>
    <property type="match status" value="1"/>
</dbReference>
<comment type="caution">
    <text evidence="12">The sequence shown here is derived from an EMBL/GenBank/DDBJ whole genome shotgun (WGS) entry which is preliminary data.</text>
</comment>
<keyword evidence="8 9" id="KW-0408">Iron</keyword>
<keyword evidence="5 9" id="KW-0349">Heme</keyword>
<comment type="PTM">
    <text evidence="9 10">Binds 4 heme groups per subunit.</text>
</comment>
<feature type="binding site" description="covalent" evidence="10">
    <location>
        <position position="260"/>
    </location>
    <ligand>
        <name>heme</name>
        <dbReference type="ChEBI" id="CHEBI:30413"/>
        <label>3</label>
    </ligand>
</feature>
<dbReference type="Gene3D" id="1.10.468.10">
    <property type="entry name" value="Photosynthetic Reaction Center, subunit C, domain 2"/>
    <property type="match status" value="2"/>
</dbReference>
<dbReference type="GO" id="GO:0019684">
    <property type="term" value="P:photosynthesis, light reaction"/>
    <property type="evidence" value="ECO:0007669"/>
    <property type="project" value="InterPro"/>
</dbReference>
<dbReference type="RefSeq" id="WP_152578650.1">
    <property type="nucleotide sequence ID" value="NZ_JAATJI010000001.1"/>
</dbReference>
<feature type="binding site" description="covalent" evidence="10">
    <location>
        <position position="320"/>
    </location>
    <ligand>
        <name>heme</name>
        <dbReference type="ChEBI" id="CHEBI:30413"/>
        <label>4</label>
    </ligand>
</feature>
<evidence type="ECO:0000256" key="10">
    <source>
        <dbReference type="PIRSR" id="PIRSR000017-1"/>
    </source>
</evidence>
<evidence type="ECO:0000256" key="5">
    <source>
        <dbReference type="ARBA" id="ARBA00022617"/>
    </source>
</evidence>
<keyword evidence="7 9" id="KW-0249">Electron transport</keyword>
<organism evidence="12 13">
    <name type="scientific">Sandarakinorhabdus fusca</name>
    <dbReference type="NCBI Taxonomy" id="1439888"/>
    <lineage>
        <taxon>Bacteria</taxon>
        <taxon>Pseudomonadati</taxon>
        <taxon>Pseudomonadota</taxon>
        <taxon>Alphaproteobacteria</taxon>
        <taxon>Sphingomonadales</taxon>
        <taxon>Sphingosinicellaceae</taxon>
        <taxon>Sandarakinorhabdus</taxon>
    </lineage>
</organism>
<feature type="binding site" description="axial binding residue" evidence="11">
    <location>
        <position position="91"/>
    </location>
    <ligand>
        <name>heme</name>
        <dbReference type="ChEBI" id="CHEBI:30413"/>
        <label>1</label>
    </ligand>
    <ligandPart>
        <name>Fe</name>
        <dbReference type="ChEBI" id="CHEBI:18248"/>
    </ligandPart>
</feature>
<keyword evidence="3 9" id="KW-0813">Transport</keyword>
<proteinExistence type="predicted"/>
<dbReference type="Proteomes" id="UP000481327">
    <property type="component" value="Unassembled WGS sequence"/>
</dbReference>
<feature type="binding site" description="covalent" evidence="10">
    <location>
        <position position="317"/>
    </location>
    <ligand>
        <name>heme</name>
        <dbReference type="ChEBI" id="CHEBI:30413"/>
        <label>4</label>
    </ligand>
</feature>
<feature type="binding site" description="axial binding residue" evidence="11">
    <location>
        <position position="246"/>
    </location>
    <ligand>
        <name>heme</name>
        <dbReference type="ChEBI" id="CHEBI:30413"/>
        <label>3</label>
    </ligand>
    <ligandPart>
        <name>Fe</name>
        <dbReference type="ChEBI" id="CHEBI:18248"/>
    </ligandPart>
</feature>